<dbReference type="EMBL" id="BDSP01000103">
    <property type="protein sequence ID" value="GAX16334.1"/>
    <property type="molecule type" value="Genomic_DNA"/>
</dbReference>
<proteinExistence type="predicted"/>
<dbReference type="InParanoid" id="A0A1Z5JQP0"/>
<reference evidence="1 2" key="1">
    <citation type="journal article" date="2015" name="Plant Cell">
        <title>Oil accumulation by the oleaginous diatom Fistulifera solaris as revealed by the genome and transcriptome.</title>
        <authorList>
            <person name="Tanaka T."/>
            <person name="Maeda Y."/>
            <person name="Veluchamy A."/>
            <person name="Tanaka M."/>
            <person name="Abida H."/>
            <person name="Marechal E."/>
            <person name="Bowler C."/>
            <person name="Muto M."/>
            <person name="Sunaga Y."/>
            <person name="Tanaka M."/>
            <person name="Yoshino T."/>
            <person name="Taniguchi T."/>
            <person name="Fukuda Y."/>
            <person name="Nemoto M."/>
            <person name="Matsumoto M."/>
            <person name="Wong P.S."/>
            <person name="Aburatani S."/>
            <person name="Fujibuchi W."/>
        </authorList>
    </citation>
    <scope>NUCLEOTIDE SEQUENCE [LARGE SCALE GENOMIC DNA]</scope>
    <source>
        <strain evidence="1 2">JPCC DA0580</strain>
    </source>
</reference>
<evidence type="ECO:0000313" key="2">
    <source>
        <dbReference type="Proteomes" id="UP000198406"/>
    </source>
</evidence>
<keyword evidence="2" id="KW-1185">Reference proteome</keyword>
<name>A0A1Z5JQP0_FISSO</name>
<evidence type="ECO:0000313" key="1">
    <source>
        <dbReference type="EMBL" id="GAX16334.1"/>
    </source>
</evidence>
<sequence length="164" mass="19454">MCKTFQSPERRTKDDSSRVRFSLPSVFVPSELLEESEFDALKKSMWYQPDDLVSFRSSLKRQSVTRKWQGSEWDPFDTRSFSERQHNRVLANRLIVHVSNRLRHSDNTLDSEKLGAFAHKICHRATEEATEAGFRAFYYAYLDNKRDRDSQDEPERCVRQRIET</sequence>
<gene>
    <name evidence="1" type="ORF">FisN_35Hu038</name>
</gene>
<protein>
    <submittedName>
        <fullName evidence="1">Uncharacterized protein</fullName>
    </submittedName>
</protein>
<accession>A0A1Z5JQP0</accession>
<comment type="caution">
    <text evidence="1">The sequence shown here is derived from an EMBL/GenBank/DDBJ whole genome shotgun (WGS) entry which is preliminary data.</text>
</comment>
<dbReference type="Proteomes" id="UP000198406">
    <property type="component" value="Unassembled WGS sequence"/>
</dbReference>
<organism evidence="1 2">
    <name type="scientific">Fistulifera solaris</name>
    <name type="common">Oleaginous diatom</name>
    <dbReference type="NCBI Taxonomy" id="1519565"/>
    <lineage>
        <taxon>Eukaryota</taxon>
        <taxon>Sar</taxon>
        <taxon>Stramenopiles</taxon>
        <taxon>Ochrophyta</taxon>
        <taxon>Bacillariophyta</taxon>
        <taxon>Bacillariophyceae</taxon>
        <taxon>Bacillariophycidae</taxon>
        <taxon>Naviculales</taxon>
        <taxon>Naviculaceae</taxon>
        <taxon>Fistulifera</taxon>
    </lineage>
</organism>
<dbReference type="AlphaFoldDB" id="A0A1Z5JQP0"/>